<gene>
    <name evidence="3" type="ORF">D9R08_08605</name>
</gene>
<feature type="signal peptide" evidence="1">
    <location>
        <begin position="1"/>
        <end position="18"/>
    </location>
</feature>
<organism evidence="3 4">
    <name type="scientific">Rhodophyticola porphyridii</name>
    <dbReference type="NCBI Taxonomy" id="1852017"/>
    <lineage>
        <taxon>Bacteria</taxon>
        <taxon>Pseudomonadati</taxon>
        <taxon>Pseudomonadota</taxon>
        <taxon>Alphaproteobacteria</taxon>
        <taxon>Rhodobacterales</taxon>
        <taxon>Roseobacteraceae</taxon>
        <taxon>Rhodophyticola</taxon>
    </lineage>
</organism>
<accession>A0A3L9Y1W0</accession>
<evidence type="ECO:0000256" key="1">
    <source>
        <dbReference type="SAM" id="SignalP"/>
    </source>
</evidence>
<protein>
    <submittedName>
        <fullName evidence="3">Peptide-binding protein</fullName>
    </submittedName>
</protein>
<name>A0A3L9Y1W0_9RHOB</name>
<evidence type="ECO:0000313" key="3">
    <source>
        <dbReference type="EMBL" id="RMA42824.1"/>
    </source>
</evidence>
<evidence type="ECO:0000259" key="2">
    <source>
        <dbReference type="Pfam" id="PF08239"/>
    </source>
</evidence>
<dbReference type="RefSeq" id="WP_121897610.1">
    <property type="nucleotide sequence ID" value="NZ_RCNT01000003.1"/>
</dbReference>
<sequence length="202" mass="21451">MRGLLVALCLLWAGMVHAEDYPALYDVRGVAADDVLNVRAGPGVGHPVIGVLLPGASGIEVVAASADGRWLLLNADETAGWASAFYMQRTGPIWSFGLPAPLACFGTEPFWSLERTGPQAVFSDMGFERITLSEAWSGQASARGTDQFGAVWEGSDRRITATLRREACSDGMSERMFGLSTLVIVQNPDGVQMLSGCCALAP</sequence>
<comment type="caution">
    <text evidence="3">The sequence shown here is derived from an EMBL/GenBank/DDBJ whole genome shotgun (WGS) entry which is preliminary data.</text>
</comment>
<keyword evidence="1" id="KW-0732">Signal</keyword>
<dbReference type="InterPro" id="IPR003646">
    <property type="entry name" value="SH3-like_bac-type"/>
</dbReference>
<reference evidence="3 4" key="1">
    <citation type="submission" date="2018-10" db="EMBL/GenBank/DDBJ databases">
        <authorList>
            <person name="Jung H.S."/>
            <person name="Jeon C.O."/>
        </authorList>
    </citation>
    <scope>NUCLEOTIDE SEQUENCE [LARGE SCALE GENOMIC DNA]</scope>
    <source>
        <strain evidence="3 4">MA-7-27</strain>
    </source>
</reference>
<dbReference type="Proteomes" id="UP000281343">
    <property type="component" value="Unassembled WGS sequence"/>
</dbReference>
<dbReference type="Pfam" id="PF08239">
    <property type="entry name" value="SH3_3"/>
    <property type="match status" value="1"/>
</dbReference>
<feature type="domain" description="SH3b" evidence="2">
    <location>
        <begin position="34"/>
        <end position="84"/>
    </location>
</feature>
<dbReference type="OrthoDB" id="5489750at2"/>
<dbReference type="Gene3D" id="2.30.30.40">
    <property type="entry name" value="SH3 Domains"/>
    <property type="match status" value="1"/>
</dbReference>
<dbReference type="AlphaFoldDB" id="A0A3L9Y1W0"/>
<proteinExistence type="predicted"/>
<keyword evidence="4" id="KW-1185">Reference proteome</keyword>
<feature type="chain" id="PRO_5018249887" evidence="1">
    <location>
        <begin position="19"/>
        <end position="202"/>
    </location>
</feature>
<dbReference type="EMBL" id="RCNT01000003">
    <property type="protein sequence ID" value="RMA42824.1"/>
    <property type="molecule type" value="Genomic_DNA"/>
</dbReference>
<evidence type="ECO:0000313" key="4">
    <source>
        <dbReference type="Proteomes" id="UP000281343"/>
    </source>
</evidence>